<dbReference type="PRINTS" id="PR00368">
    <property type="entry name" value="FADPNR"/>
</dbReference>
<evidence type="ECO:0000256" key="1">
    <source>
        <dbReference type="ARBA" id="ARBA00007532"/>
    </source>
</evidence>
<evidence type="ECO:0000256" key="5">
    <source>
        <dbReference type="ARBA" id="ARBA00023002"/>
    </source>
</evidence>
<dbReference type="InterPro" id="IPR012999">
    <property type="entry name" value="Pyr_OxRdtase_I_AS"/>
</dbReference>
<feature type="active site" description="Proton acceptor" evidence="10">
    <location>
        <position position="432"/>
    </location>
</feature>
<evidence type="ECO:0000256" key="7">
    <source>
        <dbReference type="ARBA" id="ARBA00023157"/>
    </source>
</evidence>
<feature type="binding site" evidence="11">
    <location>
        <position position="300"/>
    </location>
    <ligand>
        <name>FAD</name>
        <dbReference type="ChEBI" id="CHEBI:57692"/>
    </ligand>
</feature>
<evidence type="ECO:0000256" key="6">
    <source>
        <dbReference type="ARBA" id="ARBA00023027"/>
    </source>
</evidence>
<evidence type="ECO:0000256" key="9">
    <source>
        <dbReference type="ARBA" id="ARBA00031281"/>
    </source>
</evidence>
<keyword evidence="8 13" id="KW-0676">Redox-active center</keyword>
<evidence type="ECO:0000313" key="17">
    <source>
        <dbReference type="Proteomes" id="UP000009047"/>
    </source>
</evidence>
<evidence type="ECO:0000259" key="14">
    <source>
        <dbReference type="Pfam" id="PF02852"/>
    </source>
</evidence>
<evidence type="ECO:0000256" key="2">
    <source>
        <dbReference type="ARBA" id="ARBA00016961"/>
    </source>
</evidence>
<name>E1QKX5_DESB2</name>
<comment type="cofactor">
    <cofactor evidence="11">
        <name>FAD</name>
        <dbReference type="ChEBI" id="CHEBI:57692"/>
    </cofactor>
    <text evidence="11">Binds 1 FAD per subunit.</text>
</comment>
<keyword evidence="17" id="KW-1185">Reference proteome</keyword>
<keyword evidence="5 13" id="KW-0560">Oxidoreductase</keyword>
<dbReference type="InterPro" id="IPR023753">
    <property type="entry name" value="FAD/NAD-binding_dom"/>
</dbReference>
<dbReference type="InterPro" id="IPR004099">
    <property type="entry name" value="Pyr_nucl-diS_OxRdtase_dimer"/>
</dbReference>
<dbReference type="SUPFAM" id="SSF51905">
    <property type="entry name" value="FAD/NAD(P)-binding domain"/>
    <property type="match status" value="1"/>
</dbReference>
<dbReference type="Pfam" id="PF02852">
    <property type="entry name" value="Pyr_redox_dim"/>
    <property type="match status" value="1"/>
</dbReference>
<dbReference type="InterPro" id="IPR016156">
    <property type="entry name" value="FAD/NAD-linked_Rdtase_dimer_sf"/>
</dbReference>
<dbReference type="SUPFAM" id="SSF55424">
    <property type="entry name" value="FAD/NAD-linked reductases, dimerisation (C-terminal) domain"/>
    <property type="match status" value="1"/>
</dbReference>
<feature type="disulfide bond" description="Redox-active" evidence="12">
    <location>
        <begin position="39"/>
        <end position="44"/>
    </location>
</feature>
<evidence type="ECO:0000259" key="15">
    <source>
        <dbReference type="Pfam" id="PF07992"/>
    </source>
</evidence>
<keyword evidence="6 11" id="KW-0520">NAD</keyword>
<dbReference type="HOGENOM" id="CLU_016755_0_2_7"/>
<dbReference type="InterPro" id="IPR001100">
    <property type="entry name" value="Pyr_nuc-diS_OxRdtase"/>
</dbReference>
<feature type="domain" description="Pyridine nucleotide-disulphide oxidoreductase dimerisation" evidence="14">
    <location>
        <begin position="338"/>
        <end position="442"/>
    </location>
</feature>
<feature type="domain" description="FAD/NAD(P)-binding" evidence="15">
    <location>
        <begin position="2"/>
        <end position="314"/>
    </location>
</feature>
<dbReference type="FunFam" id="3.30.390.30:FF:000001">
    <property type="entry name" value="Dihydrolipoyl dehydrogenase"/>
    <property type="match status" value="1"/>
</dbReference>
<evidence type="ECO:0000256" key="4">
    <source>
        <dbReference type="ARBA" id="ARBA00022827"/>
    </source>
</evidence>
<keyword evidence="11" id="KW-0547">Nucleotide-binding</keyword>
<dbReference type="OrthoDB" id="9786429at2"/>
<dbReference type="Proteomes" id="UP000009047">
    <property type="component" value="Chromosome"/>
</dbReference>
<feature type="binding site" evidence="11">
    <location>
        <begin position="306"/>
        <end position="309"/>
    </location>
    <ligand>
        <name>FAD</name>
        <dbReference type="ChEBI" id="CHEBI:57692"/>
    </ligand>
</feature>
<dbReference type="STRING" id="644282.Deba_2981"/>
<evidence type="ECO:0000313" key="16">
    <source>
        <dbReference type="EMBL" id="ADK86334.1"/>
    </source>
</evidence>
<evidence type="ECO:0000256" key="10">
    <source>
        <dbReference type="PIRSR" id="PIRSR000350-2"/>
    </source>
</evidence>
<feature type="binding site" evidence="11">
    <location>
        <position position="48"/>
    </location>
    <ligand>
        <name>FAD</name>
        <dbReference type="ChEBI" id="CHEBI:57692"/>
    </ligand>
</feature>
<feature type="binding site" evidence="11">
    <location>
        <begin position="171"/>
        <end position="178"/>
    </location>
    <ligand>
        <name>NAD(+)</name>
        <dbReference type="ChEBI" id="CHEBI:57540"/>
    </ligand>
</feature>
<dbReference type="GO" id="GO:0006103">
    <property type="term" value="P:2-oxoglutarate metabolic process"/>
    <property type="evidence" value="ECO:0007669"/>
    <property type="project" value="TreeGrafter"/>
</dbReference>
<reference evidence="16 17" key="1">
    <citation type="journal article" date="2010" name="Stand. Genomic Sci.">
        <title>Complete genome sequence of Desulfarculus baarsii type strain (2st14).</title>
        <authorList>
            <person name="Sun H."/>
            <person name="Spring S."/>
            <person name="Lapidus A."/>
            <person name="Davenport K."/>
            <person name="Del Rio T.G."/>
            <person name="Tice H."/>
            <person name="Nolan M."/>
            <person name="Copeland A."/>
            <person name="Cheng J.F."/>
            <person name="Lucas S."/>
            <person name="Tapia R."/>
            <person name="Goodwin L."/>
            <person name="Pitluck S."/>
            <person name="Ivanova N."/>
            <person name="Pagani I."/>
            <person name="Mavromatis K."/>
            <person name="Ovchinnikova G."/>
            <person name="Pati A."/>
            <person name="Chen A."/>
            <person name="Palaniappan K."/>
            <person name="Hauser L."/>
            <person name="Chang Y.J."/>
            <person name="Jeffries C.D."/>
            <person name="Detter J.C."/>
            <person name="Han C."/>
            <person name="Rohde M."/>
            <person name="Brambilla E."/>
            <person name="Goker M."/>
            <person name="Woyke T."/>
            <person name="Bristow J."/>
            <person name="Eisen J.A."/>
            <person name="Markowitz V."/>
            <person name="Hugenholtz P."/>
            <person name="Kyrpides N.C."/>
            <person name="Klenk H.P."/>
            <person name="Land M."/>
        </authorList>
    </citation>
    <scope>NUCLEOTIDE SEQUENCE [LARGE SCALE GENOMIC DNA]</scope>
    <source>
        <strain evidence="17">ATCC 33931 / DSM 2075 / LMG 7858 / VKM B-1802 / 2st14</strain>
    </source>
</reference>
<dbReference type="Gene3D" id="3.50.50.60">
    <property type="entry name" value="FAD/NAD(P)-binding domain"/>
    <property type="match status" value="2"/>
</dbReference>
<dbReference type="eggNOG" id="COG1249">
    <property type="taxonomic scope" value="Bacteria"/>
</dbReference>
<dbReference type="PRINTS" id="PR00411">
    <property type="entry name" value="PNDRDTASEI"/>
</dbReference>
<evidence type="ECO:0000256" key="3">
    <source>
        <dbReference type="ARBA" id="ARBA00022630"/>
    </source>
</evidence>
<accession>E1QKX5</accession>
<dbReference type="Gene3D" id="3.30.390.30">
    <property type="match status" value="1"/>
</dbReference>
<protein>
    <recommendedName>
        <fullName evidence="2">Dihydrolipoyl dehydrogenase</fullName>
    </recommendedName>
    <alternativeName>
        <fullName evidence="9">Dihydrolipoamide dehydrogenase</fullName>
    </alternativeName>
</protein>
<dbReference type="RefSeq" id="WP_013259771.1">
    <property type="nucleotide sequence ID" value="NC_014365.1"/>
</dbReference>
<dbReference type="PROSITE" id="PS00076">
    <property type="entry name" value="PYRIDINE_REDOX_1"/>
    <property type="match status" value="1"/>
</dbReference>
<evidence type="ECO:0000256" key="8">
    <source>
        <dbReference type="ARBA" id="ARBA00023284"/>
    </source>
</evidence>
<keyword evidence="3 13" id="KW-0285">Flavoprotein</keyword>
<keyword evidence="4 11" id="KW-0274">FAD</keyword>
<dbReference type="Pfam" id="PF07992">
    <property type="entry name" value="Pyr_redox_2"/>
    <property type="match status" value="1"/>
</dbReference>
<evidence type="ECO:0000256" key="11">
    <source>
        <dbReference type="PIRSR" id="PIRSR000350-3"/>
    </source>
</evidence>
<dbReference type="PANTHER" id="PTHR22912">
    <property type="entry name" value="DISULFIDE OXIDOREDUCTASE"/>
    <property type="match status" value="1"/>
</dbReference>
<dbReference type="EMBL" id="CP002085">
    <property type="protein sequence ID" value="ADK86334.1"/>
    <property type="molecule type" value="Genomic_DNA"/>
</dbReference>
<dbReference type="InterPro" id="IPR050151">
    <property type="entry name" value="Class-I_Pyr_Nuc-Dis_Oxidored"/>
</dbReference>
<dbReference type="AlphaFoldDB" id="E1QKX5"/>
<sequence length="456" mass="46611">MFDVLVIGGGPGGYAAAIRAAQLGAKAALCEAAELGGVCVHRGCIPSKTWAQAGHLLGQFKKAALFGITASVDGLDPAVVVARKNGVAADIGMGMQALLANNGVQLLKGRAVLKAPGLASVEGKDVQAKAIILATGASHAKCDLPGMAELAIGPDQALNLQKLPASAFIWGGGAIECEMAGWLGAMGVQVTLACQGPRLLPGEDADLGQRLAGALKDQGVKVLTRAALASAQKQGAALRAVLGGKAEQFIDAEIIVSAERRPNTAGLGLEALGVALNADGGIKVDERMQTSAPGVFAIGDCTGGRMLSHGASYMAVIAAENAMGRQSAYDPRLVCRGLWTTPQVAAVGLSEAEAEDQGYEVETGDFPYSINGLAMLSAQGEGNVKVVMEAKYGEILGLHIVGAAATELIGEASLAIQLECTAEELARGARLHPTFSETIVDAARDAMGWALYLPKR</sequence>
<keyword evidence="7" id="KW-1015">Disulfide bond</keyword>
<dbReference type="KEGG" id="dbr:Deba_2981"/>
<dbReference type="PANTHER" id="PTHR22912:SF217">
    <property type="entry name" value="DIHYDROLIPOYL DEHYDROGENASE"/>
    <property type="match status" value="1"/>
</dbReference>
<dbReference type="GO" id="GO:0050660">
    <property type="term" value="F:flavin adenine dinucleotide binding"/>
    <property type="evidence" value="ECO:0007669"/>
    <property type="project" value="TreeGrafter"/>
</dbReference>
<dbReference type="InterPro" id="IPR036188">
    <property type="entry name" value="FAD/NAD-bd_sf"/>
</dbReference>
<dbReference type="GO" id="GO:0004148">
    <property type="term" value="F:dihydrolipoyl dehydrogenase (NADH) activity"/>
    <property type="evidence" value="ECO:0007669"/>
    <property type="project" value="TreeGrafter"/>
</dbReference>
<dbReference type="PIRSF" id="PIRSF000350">
    <property type="entry name" value="Mercury_reductase_MerA"/>
    <property type="match status" value="1"/>
</dbReference>
<organism evidence="16 17">
    <name type="scientific">Desulfarculus baarsii (strain ATCC 33931 / DSM 2075 / LMG 7858 / VKM B-1802 / 2st14)</name>
    <dbReference type="NCBI Taxonomy" id="644282"/>
    <lineage>
        <taxon>Bacteria</taxon>
        <taxon>Pseudomonadati</taxon>
        <taxon>Thermodesulfobacteriota</taxon>
        <taxon>Desulfarculia</taxon>
        <taxon>Desulfarculales</taxon>
        <taxon>Desulfarculaceae</taxon>
        <taxon>Desulfarculus</taxon>
    </lineage>
</organism>
<proteinExistence type="inferred from homology"/>
<comment type="similarity">
    <text evidence="1 13">Belongs to the class-I pyridine nucleotide-disulfide oxidoreductase family.</text>
</comment>
<evidence type="ECO:0000256" key="13">
    <source>
        <dbReference type="RuleBase" id="RU003691"/>
    </source>
</evidence>
<evidence type="ECO:0000256" key="12">
    <source>
        <dbReference type="PIRSR" id="PIRSR000350-4"/>
    </source>
</evidence>
<gene>
    <name evidence="16" type="ordered locus">Deba_2981</name>
</gene>